<feature type="transmembrane region" description="Helical" evidence="1">
    <location>
        <begin position="102"/>
        <end position="119"/>
    </location>
</feature>
<keyword evidence="1" id="KW-1133">Transmembrane helix</keyword>
<protein>
    <submittedName>
        <fullName evidence="2">Uncharacterized protein</fullName>
    </submittedName>
</protein>
<feature type="transmembrane region" description="Helical" evidence="1">
    <location>
        <begin position="9"/>
        <end position="29"/>
    </location>
</feature>
<feature type="transmembrane region" description="Helical" evidence="1">
    <location>
        <begin position="150"/>
        <end position="171"/>
    </location>
</feature>
<evidence type="ECO:0000313" key="3">
    <source>
        <dbReference type="Proteomes" id="UP001062776"/>
    </source>
</evidence>
<name>A0ABQ0Q6F0_9PROT</name>
<evidence type="ECO:0000256" key="1">
    <source>
        <dbReference type="SAM" id="Phobius"/>
    </source>
</evidence>
<dbReference type="RefSeq" id="WP_264817387.1">
    <property type="nucleotide sequence ID" value="NZ_BAPV01000061.1"/>
</dbReference>
<organism evidence="2 3">
    <name type="scientific">Asaia krungthepensis NRIC 0535</name>
    <dbReference type="NCBI Taxonomy" id="1307925"/>
    <lineage>
        <taxon>Bacteria</taxon>
        <taxon>Pseudomonadati</taxon>
        <taxon>Pseudomonadota</taxon>
        <taxon>Alphaproteobacteria</taxon>
        <taxon>Acetobacterales</taxon>
        <taxon>Acetobacteraceae</taxon>
        <taxon>Asaia</taxon>
    </lineage>
</organism>
<feature type="transmembrane region" description="Helical" evidence="1">
    <location>
        <begin position="126"/>
        <end position="144"/>
    </location>
</feature>
<comment type="caution">
    <text evidence="2">The sequence shown here is derived from an EMBL/GenBank/DDBJ whole genome shotgun (WGS) entry which is preliminary data.</text>
</comment>
<feature type="transmembrane region" description="Helical" evidence="1">
    <location>
        <begin position="35"/>
        <end position="58"/>
    </location>
</feature>
<sequence>MSSLPQHRALWRYALTDLTGLAFAALWGLRGLRGLGWAFPLDLTIIMVISAPLIWGFLARDLSQGRPEIIIDRALAQRVKRLRVLLLFLAGMTLSVLHRPDLMLVVFGLVIGASYIPLGRAMAEPVHGITGLAILVVTLFALMFPPPLHLILAGLGTATSLWLGAAARLWGHSPASSGKTRVATAGETP</sequence>
<dbReference type="Proteomes" id="UP001062776">
    <property type="component" value="Unassembled WGS sequence"/>
</dbReference>
<keyword evidence="1" id="KW-0472">Membrane</keyword>
<proteinExistence type="predicted"/>
<reference evidence="2" key="1">
    <citation type="submission" date="2013-04" db="EMBL/GenBank/DDBJ databases">
        <title>The genome sequencing project of 58 acetic acid bacteria.</title>
        <authorList>
            <person name="Okamoto-Kainuma A."/>
            <person name="Ishikawa M."/>
            <person name="Umino S."/>
            <person name="Koizumi Y."/>
            <person name="Shiwa Y."/>
            <person name="Yoshikawa H."/>
            <person name="Matsutani M."/>
            <person name="Matsushita K."/>
        </authorList>
    </citation>
    <scope>NUCLEOTIDE SEQUENCE</scope>
    <source>
        <strain evidence="2">NRIC 0535</strain>
    </source>
</reference>
<keyword evidence="1" id="KW-0812">Transmembrane</keyword>
<dbReference type="EMBL" id="BAPV01000061">
    <property type="protein sequence ID" value="GBQ93515.1"/>
    <property type="molecule type" value="Genomic_DNA"/>
</dbReference>
<gene>
    <name evidence="2" type="ORF">AA0535_2853</name>
</gene>
<evidence type="ECO:0000313" key="2">
    <source>
        <dbReference type="EMBL" id="GBQ93515.1"/>
    </source>
</evidence>
<feature type="transmembrane region" description="Helical" evidence="1">
    <location>
        <begin position="79"/>
        <end position="96"/>
    </location>
</feature>
<keyword evidence="3" id="KW-1185">Reference proteome</keyword>
<accession>A0ABQ0Q6F0</accession>